<proteinExistence type="predicted"/>
<dbReference type="NCBIfam" id="TIGR01053">
    <property type="entry name" value="LSD1"/>
    <property type="match status" value="1"/>
</dbReference>
<name>A0A699ZTG7_HAELA</name>
<organism evidence="3 4">
    <name type="scientific">Haematococcus lacustris</name>
    <name type="common">Green alga</name>
    <name type="synonym">Haematococcus pluvialis</name>
    <dbReference type="NCBI Taxonomy" id="44745"/>
    <lineage>
        <taxon>Eukaryota</taxon>
        <taxon>Viridiplantae</taxon>
        <taxon>Chlorophyta</taxon>
        <taxon>core chlorophytes</taxon>
        <taxon>Chlorophyceae</taxon>
        <taxon>CS clade</taxon>
        <taxon>Chlamydomonadales</taxon>
        <taxon>Haematococcaceae</taxon>
        <taxon>Haematococcus</taxon>
    </lineage>
</organism>
<sequence>MLMFPIGAQSVKCSVCHSVTPVPASQTQAMGGGHGGGGPSGLAPGPLHNRPNNTVVVENPPSLDEQGNPAHLHAAARPSAARP</sequence>
<reference evidence="3 4" key="1">
    <citation type="submission" date="2020-02" db="EMBL/GenBank/DDBJ databases">
        <title>Draft genome sequence of Haematococcus lacustris strain NIES-144.</title>
        <authorList>
            <person name="Morimoto D."/>
            <person name="Nakagawa S."/>
            <person name="Yoshida T."/>
            <person name="Sawayama S."/>
        </authorList>
    </citation>
    <scope>NUCLEOTIDE SEQUENCE [LARGE SCALE GENOMIC DNA]</scope>
    <source>
        <strain evidence="3 4">NIES-144</strain>
    </source>
</reference>
<accession>A0A699ZTG7</accession>
<dbReference type="InterPro" id="IPR005735">
    <property type="entry name" value="Znf_LSD1"/>
</dbReference>
<dbReference type="Proteomes" id="UP000485058">
    <property type="component" value="Unassembled WGS sequence"/>
</dbReference>
<keyword evidence="3" id="KW-0863">Zinc-finger</keyword>
<dbReference type="EMBL" id="BLLF01001957">
    <property type="protein sequence ID" value="GFH22054.1"/>
    <property type="molecule type" value="Genomic_DNA"/>
</dbReference>
<evidence type="ECO:0000313" key="4">
    <source>
        <dbReference type="Proteomes" id="UP000485058"/>
    </source>
</evidence>
<feature type="domain" description="Zinc finger LSD1-type" evidence="2">
    <location>
        <begin position="1"/>
        <end position="19"/>
    </location>
</feature>
<feature type="compositionally biased region" description="Gly residues" evidence="1">
    <location>
        <begin position="30"/>
        <end position="40"/>
    </location>
</feature>
<gene>
    <name evidence="3" type="ORF">HaLaN_19459</name>
</gene>
<dbReference type="Pfam" id="PF06943">
    <property type="entry name" value="zf-LSD1"/>
    <property type="match status" value="1"/>
</dbReference>
<dbReference type="AlphaFoldDB" id="A0A699ZTG7"/>
<dbReference type="GO" id="GO:0008270">
    <property type="term" value="F:zinc ion binding"/>
    <property type="evidence" value="ECO:0007669"/>
    <property type="project" value="UniProtKB-KW"/>
</dbReference>
<keyword evidence="3" id="KW-0479">Metal-binding</keyword>
<comment type="caution">
    <text evidence="3">The sequence shown here is derived from an EMBL/GenBank/DDBJ whole genome shotgun (WGS) entry which is preliminary data.</text>
</comment>
<feature type="compositionally biased region" description="Low complexity" evidence="1">
    <location>
        <begin position="69"/>
        <end position="83"/>
    </location>
</feature>
<evidence type="ECO:0000259" key="2">
    <source>
        <dbReference type="Pfam" id="PF06943"/>
    </source>
</evidence>
<evidence type="ECO:0000313" key="3">
    <source>
        <dbReference type="EMBL" id="GFH22054.1"/>
    </source>
</evidence>
<protein>
    <submittedName>
        <fullName evidence="3">Zinc-finger LSD1 protein</fullName>
    </submittedName>
</protein>
<feature type="region of interest" description="Disordered" evidence="1">
    <location>
        <begin position="23"/>
        <end position="83"/>
    </location>
</feature>
<keyword evidence="3" id="KW-0862">Zinc</keyword>
<evidence type="ECO:0000256" key="1">
    <source>
        <dbReference type="SAM" id="MobiDB-lite"/>
    </source>
</evidence>
<keyword evidence="4" id="KW-1185">Reference proteome</keyword>